<evidence type="ECO:0000313" key="3">
    <source>
        <dbReference type="EMBL" id="SDT51862.1"/>
    </source>
</evidence>
<dbReference type="EMBL" id="LT629750">
    <property type="protein sequence ID" value="SDT51862.1"/>
    <property type="molecule type" value="Genomic_DNA"/>
</dbReference>
<protein>
    <recommendedName>
        <fullName evidence="2">DUF2846 domain-containing protein</fullName>
    </recommendedName>
</protein>
<sequence>MGQLYRMVVMCCVAFQLASCAGMAPIESQSRQRDARLARLYFLREKAIIGAMGGTAAAAEIKVDGKVVGSVTNGSYFFVDRPPGSYKLSVKNAMSLAAFDTDVQVEAGREYYFNIGSPMSGAIGTDFAVHSLSGGKGEQMRPESPLSVGFSGAAFFSLDPATGAAEIERLKAP</sequence>
<gene>
    <name evidence="3" type="ORF">SAMN05444158_6681</name>
</gene>
<proteinExistence type="predicted"/>
<keyword evidence="1" id="KW-0732">Signal</keyword>
<feature type="signal peptide" evidence="1">
    <location>
        <begin position="1"/>
        <end position="21"/>
    </location>
</feature>
<evidence type="ECO:0000256" key="1">
    <source>
        <dbReference type="SAM" id="SignalP"/>
    </source>
</evidence>
<dbReference type="Pfam" id="PF11008">
    <property type="entry name" value="DUF2846"/>
    <property type="match status" value="1"/>
</dbReference>
<dbReference type="Proteomes" id="UP000243904">
    <property type="component" value="Chromosome I"/>
</dbReference>
<dbReference type="AlphaFoldDB" id="A0A1H2B1C2"/>
<keyword evidence="4" id="KW-1185">Reference proteome</keyword>
<reference evidence="4" key="1">
    <citation type="submission" date="2016-10" db="EMBL/GenBank/DDBJ databases">
        <authorList>
            <person name="Varghese N."/>
            <person name="Submissions S."/>
        </authorList>
    </citation>
    <scope>NUCLEOTIDE SEQUENCE [LARGE SCALE GENOMIC DNA]</scope>
    <source>
        <strain evidence="4">GAS369</strain>
    </source>
</reference>
<feature type="chain" id="PRO_5009269424" description="DUF2846 domain-containing protein" evidence="1">
    <location>
        <begin position="22"/>
        <end position="173"/>
    </location>
</feature>
<feature type="domain" description="DUF2846" evidence="2">
    <location>
        <begin position="37"/>
        <end position="119"/>
    </location>
</feature>
<organism evidence="3 4">
    <name type="scientific">Bradyrhizobium canariense</name>
    <dbReference type="NCBI Taxonomy" id="255045"/>
    <lineage>
        <taxon>Bacteria</taxon>
        <taxon>Pseudomonadati</taxon>
        <taxon>Pseudomonadota</taxon>
        <taxon>Alphaproteobacteria</taxon>
        <taxon>Hyphomicrobiales</taxon>
        <taxon>Nitrobacteraceae</taxon>
        <taxon>Bradyrhizobium</taxon>
    </lineage>
</organism>
<accession>A0A1H2B1C2</accession>
<evidence type="ECO:0000313" key="4">
    <source>
        <dbReference type="Proteomes" id="UP000243904"/>
    </source>
</evidence>
<dbReference type="InterPro" id="IPR022548">
    <property type="entry name" value="DUF2846"/>
</dbReference>
<evidence type="ECO:0000259" key="2">
    <source>
        <dbReference type="Pfam" id="PF11008"/>
    </source>
</evidence>
<name>A0A1H2B1C2_9BRAD</name>